<protein>
    <submittedName>
        <fullName evidence="1">Uncharacterized protein</fullName>
    </submittedName>
</protein>
<keyword evidence="2" id="KW-1185">Reference proteome</keyword>
<name>A0ABD1SBN7_9LAMI</name>
<organism evidence="1 2">
    <name type="scientific">Abeliophyllum distichum</name>
    <dbReference type="NCBI Taxonomy" id="126358"/>
    <lineage>
        <taxon>Eukaryota</taxon>
        <taxon>Viridiplantae</taxon>
        <taxon>Streptophyta</taxon>
        <taxon>Embryophyta</taxon>
        <taxon>Tracheophyta</taxon>
        <taxon>Spermatophyta</taxon>
        <taxon>Magnoliopsida</taxon>
        <taxon>eudicotyledons</taxon>
        <taxon>Gunneridae</taxon>
        <taxon>Pentapetalae</taxon>
        <taxon>asterids</taxon>
        <taxon>lamiids</taxon>
        <taxon>Lamiales</taxon>
        <taxon>Oleaceae</taxon>
        <taxon>Forsythieae</taxon>
        <taxon>Abeliophyllum</taxon>
    </lineage>
</organism>
<proteinExistence type="predicted"/>
<dbReference type="Proteomes" id="UP001604336">
    <property type="component" value="Unassembled WGS sequence"/>
</dbReference>
<comment type="caution">
    <text evidence="1">The sequence shown here is derived from an EMBL/GenBank/DDBJ whole genome shotgun (WGS) entry which is preliminary data.</text>
</comment>
<gene>
    <name evidence="1" type="ORF">Adt_23706</name>
</gene>
<sequence length="134" mass="15319">MEPVLDEEYWGSLSRMFSIDHQDAYFMLHLQDHGSFSHHGNDVFSFEISPDFWPNHENVAAVDESFCSSDTNLYNNLYPISQESGSVFCPNEGNDDNLFNLTNKGSESSDLIFPVFPDDLMEEILICTKEEKGH</sequence>
<reference evidence="2" key="1">
    <citation type="submission" date="2024-07" db="EMBL/GenBank/DDBJ databases">
        <title>Two chromosome-level genome assemblies of Korean endemic species Abeliophyllum distichum and Forsythia ovata (Oleaceae).</title>
        <authorList>
            <person name="Jang H."/>
        </authorList>
    </citation>
    <scope>NUCLEOTIDE SEQUENCE [LARGE SCALE GENOMIC DNA]</scope>
</reference>
<accession>A0ABD1SBN7</accession>
<evidence type="ECO:0000313" key="2">
    <source>
        <dbReference type="Proteomes" id="UP001604336"/>
    </source>
</evidence>
<dbReference type="EMBL" id="JBFOLK010000007">
    <property type="protein sequence ID" value="KAL2498156.1"/>
    <property type="molecule type" value="Genomic_DNA"/>
</dbReference>
<evidence type="ECO:0000313" key="1">
    <source>
        <dbReference type="EMBL" id="KAL2498156.1"/>
    </source>
</evidence>
<dbReference type="AlphaFoldDB" id="A0ABD1SBN7"/>